<dbReference type="InterPro" id="IPR036318">
    <property type="entry name" value="FAD-bd_PCMH-like_sf"/>
</dbReference>
<feature type="domain" description="CBS" evidence="10">
    <location>
        <begin position="269"/>
        <end position="326"/>
    </location>
</feature>
<keyword evidence="7" id="KW-0129">CBS domain</keyword>
<dbReference type="CDD" id="cd04590">
    <property type="entry name" value="CBS_pair_CorC_HlyC_assoc"/>
    <property type="match status" value="1"/>
</dbReference>
<dbReference type="PROSITE" id="PS51371">
    <property type="entry name" value="CBS"/>
    <property type="match status" value="2"/>
</dbReference>
<keyword evidence="4 9" id="KW-0812">Transmembrane</keyword>
<evidence type="ECO:0000256" key="7">
    <source>
        <dbReference type="ARBA" id="ARBA00023122"/>
    </source>
</evidence>
<sequence>MTLVFAAVAAALVVLGGLATAIDAAYGSLSRSEVAEIGEGTPRAKTFDAIADDIPTHLNTVNFIRVLSETFAAILVALTFVSLDLDIVASLVGAAVVMTVVTFVLVGSSPRSVGRAHPIAVVTWTGLLVRLFRIVLGPITRVLVGLGNVITPSRVRTTINTERQLMSMVDEATESDAIEEEDRDLIRSIFDFGDTIVREVMVARTDMVTLTETDSVDTAIGVFLAEGYSRMPVIGDGSDDIVGIAYLKDVTRFARFHAEEIHTKPIGQLSRPALFVPEVKKADEALRELQERSNHMALVVDEYGGIAGLVTLEDLIEEVIGEISDEYDDVDESDFTAIGDGSIRAAASASIDNLAEHLDIAFDEDDVDTVGGLFVKHLGRLPAVGDTVSVHGLRLVAERVERRRKKLVTLLVTVEELRDDA</sequence>
<dbReference type="AlphaFoldDB" id="A0A6J6FRB5"/>
<comment type="subcellular location">
    <subcellularLocation>
        <location evidence="1">Cell membrane</location>
        <topology evidence="1">Multi-pass membrane protein</topology>
    </subcellularLocation>
</comment>
<keyword evidence="6 9" id="KW-1133">Transmembrane helix</keyword>
<evidence type="ECO:0000256" key="8">
    <source>
        <dbReference type="ARBA" id="ARBA00023136"/>
    </source>
</evidence>
<evidence type="ECO:0000259" key="11">
    <source>
        <dbReference type="PROSITE" id="PS51846"/>
    </source>
</evidence>
<organism evidence="12">
    <name type="scientific">freshwater metagenome</name>
    <dbReference type="NCBI Taxonomy" id="449393"/>
    <lineage>
        <taxon>unclassified sequences</taxon>
        <taxon>metagenomes</taxon>
        <taxon>ecological metagenomes</taxon>
    </lineage>
</organism>
<dbReference type="SMART" id="SM00116">
    <property type="entry name" value="CBS"/>
    <property type="match status" value="2"/>
</dbReference>
<evidence type="ECO:0000256" key="6">
    <source>
        <dbReference type="ARBA" id="ARBA00022989"/>
    </source>
</evidence>
<feature type="transmembrane region" description="Helical" evidence="9">
    <location>
        <begin position="88"/>
        <end position="106"/>
    </location>
</feature>
<evidence type="ECO:0000259" key="10">
    <source>
        <dbReference type="PROSITE" id="PS51371"/>
    </source>
</evidence>
<dbReference type="PROSITE" id="PS51846">
    <property type="entry name" value="CNNM"/>
    <property type="match status" value="1"/>
</dbReference>
<feature type="domain" description="CBS" evidence="10">
    <location>
        <begin position="201"/>
        <end position="260"/>
    </location>
</feature>
<dbReference type="GO" id="GO:0005886">
    <property type="term" value="C:plasma membrane"/>
    <property type="evidence" value="ECO:0007669"/>
    <property type="project" value="UniProtKB-SubCell"/>
</dbReference>
<protein>
    <submittedName>
        <fullName evidence="12">Unannotated protein</fullName>
    </submittedName>
</protein>
<dbReference type="SUPFAM" id="SSF56176">
    <property type="entry name" value="FAD-binding/transporter-associated domain-like"/>
    <property type="match status" value="1"/>
</dbReference>
<dbReference type="InterPro" id="IPR044751">
    <property type="entry name" value="Ion_transp-like_CBS"/>
</dbReference>
<dbReference type="PANTHER" id="PTHR22777:SF32">
    <property type="entry name" value="UPF0053 INNER MEMBRANE PROTEIN YFJD"/>
    <property type="match status" value="1"/>
</dbReference>
<accession>A0A6J6FRB5</accession>
<comment type="similarity">
    <text evidence="2">Belongs to the UPF0053 family.</text>
</comment>
<dbReference type="Gene3D" id="3.30.465.10">
    <property type="match status" value="1"/>
</dbReference>
<dbReference type="InterPro" id="IPR016169">
    <property type="entry name" value="FAD-bd_PCMH_sub2"/>
</dbReference>
<keyword evidence="8 9" id="KW-0472">Membrane</keyword>
<feature type="transmembrane region" description="Helical" evidence="9">
    <location>
        <begin position="63"/>
        <end position="81"/>
    </location>
</feature>
<dbReference type="InterPro" id="IPR005170">
    <property type="entry name" value="Transptr-assoc_dom"/>
</dbReference>
<keyword evidence="5" id="KW-0677">Repeat</keyword>
<dbReference type="InterPro" id="IPR000644">
    <property type="entry name" value="CBS_dom"/>
</dbReference>
<dbReference type="SMART" id="SM01091">
    <property type="entry name" value="CorC_HlyC"/>
    <property type="match status" value="1"/>
</dbReference>
<dbReference type="Pfam" id="PF03471">
    <property type="entry name" value="CorC_HlyC"/>
    <property type="match status" value="1"/>
</dbReference>
<evidence type="ECO:0000256" key="4">
    <source>
        <dbReference type="ARBA" id="ARBA00022692"/>
    </source>
</evidence>
<dbReference type="InterPro" id="IPR002550">
    <property type="entry name" value="CNNM"/>
</dbReference>
<evidence type="ECO:0000256" key="9">
    <source>
        <dbReference type="SAM" id="Phobius"/>
    </source>
</evidence>
<dbReference type="GO" id="GO:0050660">
    <property type="term" value="F:flavin adenine dinucleotide binding"/>
    <property type="evidence" value="ECO:0007669"/>
    <property type="project" value="InterPro"/>
</dbReference>
<evidence type="ECO:0000256" key="3">
    <source>
        <dbReference type="ARBA" id="ARBA00022475"/>
    </source>
</evidence>
<dbReference type="FunFam" id="3.10.580.10:FF:000002">
    <property type="entry name" value="Magnesium/cobalt efflux protein CorC"/>
    <property type="match status" value="1"/>
</dbReference>
<proteinExistence type="inferred from homology"/>
<dbReference type="EMBL" id="CAEZUE010000041">
    <property type="protein sequence ID" value="CAB4589493.1"/>
    <property type="molecule type" value="Genomic_DNA"/>
</dbReference>
<evidence type="ECO:0000256" key="2">
    <source>
        <dbReference type="ARBA" id="ARBA00006337"/>
    </source>
</evidence>
<dbReference type="InterPro" id="IPR046342">
    <property type="entry name" value="CBS_dom_sf"/>
</dbReference>
<dbReference type="SUPFAM" id="SSF54631">
    <property type="entry name" value="CBS-domain pair"/>
    <property type="match status" value="1"/>
</dbReference>
<dbReference type="Pfam" id="PF01595">
    <property type="entry name" value="CNNM"/>
    <property type="match status" value="1"/>
</dbReference>
<dbReference type="PANTHER" id="PTHR22777">
    <property type="entry name" value="HEMOLYSIN-RELATED"/>
    <property type="match status" value="1"/>
</dbReference>
<evidence type="ECO:0000256" key="5">
    <source>
        <dbReference type="ARBA" id="ARBA00022737"/>
    </source>
</evidence>
<reference evidence="12" key="1">
    <citation type="submission" date="2020-05" db="EMBL/GenBank/DDBJ databases">
        <authorList>
            <person name="Chiriac C."/>
            <person name="Salcher M."/>
            <person name="Ghai R."/>
            <person name="Kavagutti S V."/>
        </authorList>
    </citation>
    <scope>NUCLEOTIDE SEQUENCE</scope>
</reference>
<evidence type="ECO:0000256" key="1">
    <source>
        <dbReference type="ARBA" id="ARBA00004651"/>
    </source>
</evidence>
<evidence type="ECO:0000313" key="12">
    <source>
        <dbReference type="EMBL" id="CAB4589493.1"/>
    </source>
</evidence>
<name>A0A6J6FRB5_9ZZZZ</name>
<keyword evidence="3" id="KW-1003">Cell membrane</keyword>
<gene>
    <name evidence="12" type="ORF">UFOPK1788_00442</name>
</gene>
<feature type="domain" description="CNNM transmembrane" evidence="11">
    <location>
        <begin position="1"/>
        <end position="182"/>
    </location>
</feature>
<dbReference type="Pfam" id="PF00571">
    <property type="entry name" value="CBS"/>
    <property type="match status" value="2"/>
</dbReference>
<dbReference type="Gene3D" id="3.10.580.10">
    <property type="entry name" value="CBS-domain"/>
    <property type="match status" value="1"/>
</dbReference>